<dbReference type="STRING" id="994479.GCA_000194155_03547"/>
<gene>
    <name evidence="1" type="ORF">A8926_3672</name>
</gene>
<protein>
    <submittedName>
        <fullName evidence="1">Uncharacterized protein</fullName>
    </submittedName>
</protein>
<dbReference type="EMBL" id="PJNB01000001">
    <property type="protein sequence ID" value="PKW15892.1"/>
    <property type="molecule type" value="Genomic_DNA"/>
</dbReference>
<comment type="caution">
    <text evidence="1">The sequence shown here is derived from an EMBL/GenBank/DDBJ whole genome shotgun (WGS) entry which is preliminary data.</text>
</comment>
<evidence type="ECO:0000313" key="2">
    <source>
        <dbReference type="Proteomes" id="UP000233786"/>
    </source>
</evidence>
<accession>A0A2N3XZ16</accession>
<dbReference type="OrthoDB" id="264096at2"/>
<reference evidence="1" key="1">
    <citation type="submission" date="2017-12" db="EMBL/GenBank/DDBJ databases">
        <title>Sequencing the genomes of 1000 Actinobacteria strains.</title>
        <authorList>
            <person name="Klenk H.-P."/>
        </authorList>
    </citation>
    <scope>NUCLEOTIDE SEQUENCE [LARGE SCALE GENOMIC DNA]</scope>
    <source>
        <strain evidence="1">DSM 44228</strain>
    </source>
</reference>
<keyword evidence="2" id="KW-1185">Reference proteome</keyword>
<dbReference type="RefSeq" id="WP_029535456.1">
    <property type="nucleotide sequence ID" value="NZ_CP061007.1"/>
</dbReference>
<dbReference type="AlphaFoldDB" id="A0A2N3XZ16"/>
<proteinExistence type="predicted"/>
<dbReference type="Proteomes" id="UP000233786">
    <property type="component" value="Unassembled WGS sequence"/>
</dbReference>
<organism evidence="1 2">
    <name type="scientific">Saccharopolyspora spinosa</name>
    <dbReference type="NCBI Taxonomy" id="60894"/>
    <lineage>
        <taxon>Bacteria</taxon>
        <taxon>Bacillati</taxon>
        <taxon>Actinomycetota</taxon>
        <taxon>Actinomycetes</taxon>
        <taxon>Pseudonocardiales</taxon>
        <taxon>Pseudonocardiaceae</taxon>
        <taxon>Saccharopolyspora</taxon>
    </lineage>
</organism>
<evidence type="ECO:0000313" key="1">
    <source>
        <dbReference type="EMBL" id="PKW15892.1"/>
    </source>
</evidence>
<sequence length="299" mass="33340">MSLDDARAVADAVLFEGYLLYPYRASALKNRMRWQFGVLAPPGEESEPSFARTECLLVAQPGAELEVLVRCLQLRTRKAEPDWDEGSLREIVATVELNRHDVAADIPFEVPGGENKRERWLPLRGTIGIRTTSIGGGLQRLAVVVENRTQRNPRSHSTREGMLRSSLVSAHTVLAVRGAHFISLLDPPEGVREAAQTCRNEHTWPVLVGEQGRRDVVLSAPIILYDYPAIAPQSPGDLFDATEIDEILMLRTMTLTDDEKREARETDPKAAEIIDRAERLSAEQLSRLHGTMRYPGGSR</sequence>
<name>A0A2N3XZ16_SACSN</name>